<organism evidence="5 6">
    <name type="scientific">Trichuris muris</name>
    <name type="common">Mouse whipworm</name>
    <dbReference type="NCBI Taxonomy" id="70415"/>
    <lineage>
        <taxon>Eukaryota</taxon>
        <taxon>Metazoa</taxon>
        <taxon>Ecdysozoa</taxon>
        <taxon>Nematoda</taxon>
        <taxon>Enoplea</taxon>
        <taxon>Dorylaimia</taxon>
        <taxon>Trichinellida</taxon>
        <taxon>Trichuridae</taxon>
        <taxon>Trichuris</taxon>
    </lineage>
</organism>
<dbReference type="InterPro" id="IPR038765">
    <property type="entry name" value="Papain-like_cys_pep_sf"/>
</dbReference>
<dbReference type="InterPro" id="IPR001212">
    <property type="entry name" value="Somatomedin_B_dom"/>
</dbReference>
<dbReference type="InterPro" id="IPR025661">
    <property type="entry name" value="Pept_asp_AS"/>
</dbReference>
<dbReference type="FunFam" id="3.90.70.10:FF:000165">
    <property type="entry name" value="Tubulointerstitial nephritis antigen-like"/>
    <property type="match status" value="1"/>
</dbReference>
<dbReference type="Pfam" id="PF00112">
    <property type="entry name" value="Peptidase_C1"/>
    <property type="match status" value="1"/>
</dbReference>
<dbReference type="SMART" id="SM00201">
    <property type="entry name" value="SO"/>
    <property type="match status" value="1"/>
</dbReference>
<feature type="domain" description="SMB" evidence="4">
    <location>
        <begin position="492"/>
        <end position="541"/>
    </location>
</feature>
<dbReference type="PRINTS" id="PR00705">
    <property type="entry name" value="PAPAIN"/>
</dbReference>
<comment type="similarity">
    <text evidence="1">Belongs to the peptidase C1 family.</text>
</comment>
<dbReference type="GO" id="GO:0006508">
    <property type="term" value="P:proteolysis"/>
    <property type="evidence" value="ECO:0007669"/>
    <property type="project" value="InterPro"/>
</dbReference>
<evidence type="ECO:0000313" key="5">
    <source>
        <dbReference type="Proteomes" id="UP000046395"/>
    </source>
</evidence>
<evidence type="ECO:0000256" key="3">
    <source>
        <dbReference type="SAM" id="MobiDB-lite"/>
    </source>
</evidence>
<feature type="region of interest" description="Disordered" evidence="3">
    <location>
        <begin position="300"/>
        <end position="320"/>
    </location>
</feature>
<accession>A0A5S6QBU9</accession>
<name>A0A5S6QBU9_TRIMR</name>
<dbReference type="SUPFAM" id="SSF54001">
    <property type="entry name" value="Cysteine proteinases"/>
    <property type="match status" value="1"/>
</dbReference>
<dbReference type="WBParaSite" id="TMUE_1000004679.1">
    <property type="protein sequence ID" value="TMUE_1000004679.1"/>
    <property type="gene ID" value="WBGene00293888"/>
</dbReference>
<dbReference type="InterPro" id="IPR000668">
    <property type="entry name" value="Peptidase_C1A_C"/>
</dbReference>
<sequence length="962" mass="107027">MPRVRVHPHQPAAKPAELGRTDPRWQKEDVQFQWGAKAPKIKGVLPVNTIARMLSRRCPKALAASLGKPRPVYIAAAGHARLFAAHSAPLIVALVICNEATHGCCQSVVRNRLAGREVSRTAAQVKRSHDAGDDDNYVAPTFIIIVYRKLLADVKKGDDFRLARVSCLRLDEEEEREEEEAPFVRCRGLGSVGGNSRRARSSCSSRVVRPHSPRKPPTMPCKVGPAWRQMVTCRRGATLPAVRRAAASLRVALQGKHFARRVGMPPIWVPAGPTKGSCTSSREVPLRIAKRRLCPVWMSRREHPGAPKGPPGRPPPGQPWPASREGMRLCGCLIALQRQESVVCSGGRRASPLCGPDFKGLLRRIIAALWVPLAEDCILELRAGWEPLWLRAVLVAVALLLDYSLISIVNLFQPNNRLSPAVIRSQGRRPASPSLNVQSRRASAMVKGERTVAARAEWALLLLFIRSIFLSVPTSAIGFDGIPGNYCLMRKPVQCCESRDDDCTMPILGDHLCYCDRFCKRNDGDDCCPDFKAVCEGLRPDTITEGCRDALGTYYPVGGPYKVNCNSCSCTSSGQRYELQCERRNVCLIQEDLLRQVSQGQYSWKATNYSAFWGQTLDDGVKYRLGTLYPERSVKNMNEILIEPTLPMPERFDARERWPGFIYPVRDQGNCGASWAFSTTAVSADRLAIQSGGKYHHVLSSQQLLSCNQVRQRGCNGGYLDRAWWYIRKYGVVSEECYPYVSGRTNEPGVCQIPRSTSPADINCPSGSEDKRIFKMTPPYRISTSEDDIMTEIMANGPVQATFLVHEDFFMYKSGVYRHLRLAADKGPPYEKSGYHSVRIIGWGVDHSTGTPIKYWLCANSWGEDWGEKGLFRIARGENHCDIETFVIGAWGKGSKKRRRNPSELVIITRLSDVNHSLPIDDESLVNQSSVGTGRRPLKTCLTLFQIIAAMKGSRTLISSLP</sequence>
<dbReference type="PROSITE" id="PS00640">
    <property type="entry name" value="THIOL_PROTEASE_ASN"/>
    <property type="match status" value="1"/>
</dbReference>
<keyword evidence="2" id="KW-1015">Disulfide bond</keyword>
<evidence type="ECO:0000259" key="4">
    <source>
        <dbReference type="PROSITE" id="PS50958"/>
    </source>
</evidence>
<dbReference type="PROSITE" id="PS00639">
    <property type="entry name" value="THIOL_PROTEASE_HIS"/>
    <property type="match status" value="1"/>
</dbReference>
<dbReference type="InterPro" id="IPR013128">
    <property type="entry name" value="Peptidase_C1A"/>
</dbReference>
<dbReference type="InterPro" id="IPR025660">
    <property type="entry name" value="Pept_his_AS"/>
</dbReference>
<reference evidence="6" key="1">
    <citation type="submission" date="2019-12" db="UniProtKB">
        <authorList>
            <consortium name="WormBaseParasite"/>
        </authorList>
    </citation>
    <scope>IDENTIFICATION</scope>
</reference>
<dbReference type="PROSITE" id="PS50958">
    <property type="entry name" value="SMB_2"/>
    <property type="match status" value="1"/>
</dbReference>
<dbReference type="AlphaFoldDB" id="A0A5S6QBU9"/>
<feature type="compositionally biased region" description="Pro residues" evidence="3">
    <location>
        <begin position="307"/>
        <end position="319"/>
    </location>
</feature>
<evidence type="ECO:0000256" key="2">
    <source>
        <dbReference type="ARBA" id="ARBA00023157"/>
    </source>
</evidence>
<dbReference type="Proteomes" id="UP000046395">
    <property type="component" value="Unassembled WGS sequence"/>
</dbReference>
<dbReference type="PANTHER" id="PTHR12411">
    <property type="entry name" value="CYSTEINE PROTEASE FAMILY C1-RELATED"/>
    <property type="match status" value="1"/>
</dbReference>
<feature type="region of interest" description="Disordered" evidence="3">
    <location>
        <begin position="193"/>
        <end position="223"/>
    </location>
</feature>
<dbReference type="Gene3D" id="3.90.70.10">
    <property type="entry name" value="Cysteine proteinases"/>
    <property type="match status" value="1"/>
</dbReference>
<evidence type="ECO:0000256" key="1">
    <source>
        <dbReference type="ARBA" id="ARBA00008455"/>
    </source>
</evidence>
<dbReference type="CDD" id="cd02620">
    <property type="entry name" value="Peptidase_C1A_CathepsinB"/>
    <property type="match status" value="1"/>
</dbReference>
<evidence type="ECO:0000313" key="6">
    <source>
        <dbReference type="WBParaSite" id="TMUE_1000004679.1"/>
    </source>
</evidence>
<protein>
    <submittedName>
        <fullName evidence="6">SMB domain-containing protein</fullName>
    </submittedName>
</protein>
<dbReference type="SMART" id="SM00645">
    <property type="entry name" value="Pept_C1"/>
    <property type="match status" value="1"/>
</dbReference>
<dbReference type="GO" id="GO:0008234">
    <property type="term" value="F:cysteine-type peptidase activity"/>
    <property type="evidence" value="ECO:0007669"/>
    <property type="project" value="InterPro"/>
</dbReference>
<proteinExistence type="inferred from homology"/>
<dbReference type="STRING" id="70415.A0A5S6QBU9"/>
<keyword evidence="5" id="KW-1185">Reference proteome</keyword>